<feature type="domain" description="DUF641" evidence="3">
    <location>
        <begin position="75"/>
        <end position="199"/>
    </location>
</feature>
<evidence type="ECO:0000313" key="6">
    <source>
        <dbReference type="Proteomes" id="UP000594261"/>
    </source>
</evidence>
<protein>
    <recommendedName>
        <fullName evidence="7">DUF641 domain-containing protein</fullName>
    </recommendedName>
</protein>
<dbReference type="InterPro" id="IPR056813">
    <property type="entry name" value="GIL1_IRKI_C"/>
</dbReference>
<evidence type="ECO:0000259" key="3">
    <source>
        <dbReference type="Pfam" id="PF04859"/>
    </source>
</evidence>
<evidence type="ECO:0000256" key="2">
    <source>
        <dbReference type="SAM" id="MobiDB-lite"/>
    </source>
</evidence>
<sequence>MDTMKPKSAFNNKSKLARTFQKVINLRTATKIASNNGICLLTSQPKVKEDYFTDCNNKKKSQQFDKHNEETKAKQRAVFEALVAKLFAGITSIKAAYGELQMAQSPYNSEGIQVADQAVVDELKAISELKRSFFKKELDLSPQVTLMLAEIQEQQSLMRTYQITIKKLQNEADHKDSDISSLQNQLDDSVSFNKSLEKRLNATGPLSMFDNLKLNKLNVTHFVQFLHHTLRSTRSFVKLMIREMESANWDLDEAVKFIEPDAVFTNPNHRSFVFESFVCKTMLEGFNFPHFSPSDTHNHHHHQQQKQQEQQDKHRSRLCFDKFKKLTNVNPRRYLFENPNSSFGKFCRAKYLNLVHAKMECSLFGNLNQRKVITSGGVPDSSFFVAYAEMAKRVWLLHCLAFSFDEEVTIFQVRKNCRFSEVYMECVAEDSMFLSGEIDSGGDGSCSNNGELRVCFTVVPGFKLGKTVIQSQWLIEWEQSWQWQWRVVPDEKVVQRAYDLDLDHSERAEA</sequence>
<dbReference type="PANTHER" id="PTHR31161">
    <property type="entry name" value="PROTEIN GRAVITROPIC IN THE LIGHT 1"/>
    <property type="match status" value="1"/>
</dbReference>
<dbReference type="AlphaFoldDB" id="A0A7N2LP02"/>
<feature type="domain" description="GIL1/IRKI C-terminal" evidence="4">
    <location>
        <begin position="410"/>
        <end position="472"/>
    </location>
</feature>
<feature type="coiled-coil region" evidence="1">
    <location>
        <begin position="151"/>
        <end position="185"/>
    </location>
</feature>
<dbReference type="InterPro" id="IPR006943">
    <property type="entry name" value="DUF641_pln"/>
</dbReference>
<reference evidence="5 6" key="1">
    <citation type="journal article" date="2016" name="G3 (Bethesda)">
        <title>First Draft Assembly and Annotation of the Genome of a California Endemic Oak Quercus lobata Nee (Fagaceae).</title>
        <authorList>
            <person name="Sork V.L."/>
            <person name="Fitz-Gibbon S.T."/>
            <person name="Puiu D."/>
            <person name="Crepeau M."/>
            <person name="Gugger P.F."/>
            <person name="Sherman R."/>
            <person name="Stevens K."/>
            <person name="Langley C.H."/>
            <person name="Pellegrini M."/>
            <person name="Salzberg S.L."/>
        </authorList>
    </citation>
    <scope>NUCLEOTIDE SEQUENCE [LARGE SCALE GENOMIC DNA]</scope>
    <source>
        <strain evidence="5 6">cv. SW786</strain>
    </source>
</reference>
<keyword evidence="6" id="KW-1185">Reference proteome</keyword>
<organism evidence="5 6">
    <name type="scientific">Quercus lobata</name>
    <name type="common">Valley oak</name>
    <dbReference type="NCBI Taxonomy" id="97700"/>
    <lineage>
        <taxon>Eukaryota</taxon>
        <taxon>Viridiplantae</taxon>
        <taxon>Streptophyta</taxon>
        <taxon>Embryophyta</taxon>
        <taxon>Tracheophyta</taxon>
        <taxon>Spermatophyta</taxon>
        <taxon>Magnoliopsida</taxon>
        <taxon>eudicotyledons</taxon>
        <taxon>Gunneridae</taxon>
        <taxon>Pentapetalae</taxon>
        <taxon>rosids</taxon>
        <taxon>fabids</taxon>
        <taxon>Fagales</taxon>
        <taxon>Fagaceae</taxon>
        <taxon>Quercus</taxon>
    </lineage>
</organism>
<dbReference type="EnsemblPlants" id="QL05p049803:mrna">
    <property type="protein sequence ID" value="QL05p049803:mrna"/>
    <property type="gene ID" value="QL05p049803"/>
</dbReference>
<dbReference type="GO" id="GO:0009639">
    <property type="term" value="P:response to red or far red light"/>
    <property type="evidence" value="ECO:0007669"/>
    <property type="project" value="InterPro"/>
</dbReference>
<evidence type="ECO:0000313" key="5">
    <source>
        <dbReference type="EnsemblPlants" id="QL05p049803:mrna"/>
    </source>
</evidence>
<proteinExistence type="predicted"/>
<dbReference type="EMBL" id="LRBV02000005">
    <property type="status" value="NOT_ANNOTATED_CDS"/>
    <property type="molecule type" value="Genomic_DNA"/>
</dbReference>
<evidence type="ECO:0000256" key="1">
    <source>
        <dbReference type="SAM" id="Coils"/>
    </source>
</evidence>
<dbReference type="Gramene" id="QL05p049803:mrna">
    <property type="protein sequence ID" value="QL05p049803:mrna"/>
    <property type="gene ID" value="QL05p049803"/>
</dbReference>
<evidence type="ECO:0008006" key="7">
    <source>
        <dbReference type="Google" id="ProtNLM"/>
    </source>
</evidence>
<dbReference type="Pfam" id="PF04859">
    <property type="entry name" value="DUF641"/>
    <property type="match status" value="1"/>
</dbReference>
<feature type="region of interest" description="Disordered" evidence="2">
    <location>
        <begin position="294"/>
        <end position="313"/>
    </location>
</feature>
<keyword evidence="1" id="KW-0175">Coiled coil</keyword>
<dbReference type="FunCoup" id="A0A7N2LP02">
    <property type="interactions" value="247"/>
</dbReference>
<accession>A0A7N2LP02</accession>
<name>A0A7N2LP02_QUELO</name>
<reference evidence="5" key="2">
    <citation type="submission" date="2021-01" db="UniProtKB">
        <authorList>
            <consortium name="EnsemblPlants"/>
        </authorList>
    </citation>
    <scope>IDENTIFICATION</scope>
</reference>
<dbReference type="GO" id="GO:0009959">
    <property type="term" value="P:negative gravitropism"/>
    <property type="evidence" value="ECO:0007669"/>
    <property type="project" value="InterPro"/>
</dbReference>
<dbReference type="Pfam" id="PF24994">
    <property type="entry name" value="GIL1_IRKI_C"/>
    <property type="match status" value="1"/>
</dbReference>
<dbReference type="InParanoid" id="A0A7N2LP02"/>
<dbReference type="Proteomes" id="UP000594261">
    <property type="component" value="Chromosome 5"/>
</dbReference>
<evidence type="ECO:0000259" key="4">
    <source>
        <dbReference type="Pfam" id="PF24994"/>
    </source>
</evidence>
<dbReference type="OMA" id="AYVELQM"/>
<dbReference type="InterPro" id="IPR040225">
    <property type="entry name" value="GIL1-like"/>
</dbReference>